<organism evidence="2 3">
    <name type="scientific">Streptomyces lateritius</name>
    <dbReference type="NCBI Taxonomy" id="67313"/>
    <lineage>
        <taxon>Bacteria</taxon>
        <taxon>Bacillati</taxon>
        <taxon>Actinomycetota</taxon>
        <taxon>Actinomycetes</taxon>
        <taxon>Kitasatosporales</taxon>
        <taxon>Streptomycetaceae</taxon>
        <taxon>Streptomyces</taxon>
    </lineage>
</organism>
<feature type="region of interest" description="Disordered" evidence="1">
    <location>
        <begin position="108"/>
        <end position="267"/>
    </location>
</feature>
<protein>
    <submittedName>
        <fullName evidence="2">Uncharacterized protein</fullName>
    </submittedName>
</protein>
<gene>
    <name evidence="2" type="ORF">ACF05T_28290</name>
</gene>
<name>A0ABW6YJC6_9ACTN</name>
<keyword evidence="3" id="KW-1185">Reference proteome</keyword>
<feature type="compositionally biased region" description="Basic and acidic residues" evidence="1">
    <location>
        <begin position="239"/>
        <end position="249"/>
    </location>
</feature>
<reference evidence="2 3" key="1">
    <citation type="submission" date="2024-10" db="EMBL/GenBank/DDBJ databases">
        <title>The Natural Products Discovery Center: Release of the First 8490 Sequenced Strains for Exploring Actinobacteria Biosynthetic Diversity.</title>
        <authorList>
            <person name="Kalkreuter E."/>
            <person name="Kautsar S.A."/>
            <person name="Yang D."/>
            <person name="Bader C.D."/>
            <person name="Teijaro C.N."/>
            <person name="Fluegel L."/>
            <person name="Davis C.M."/>
            <person name="Simpson J.R."/>
            <person name="Lauterbach L."/>
            <person name="Steele A.D."/>
            <person name="Gui C."/>
            <person name="Meng S."/>
            <person name="Li G."/>
            <person name="Viehrig K."/>
            <person name="Ye F."/>
            <person name="Su P."/>
            <person name="Kiefer A.F."/>
            <person name="Nichols A."/>
            <person name="Cepeda A.J."/>
            <person name="Yan W."/>
            <person name="Fan B."/>
            <person name="Jiang Y."/>
            <person name="Adhikari A."/>
            <person name="Zheng C.-J."/>
            <person name="Schuster L."/>
            <person name="Cowan T.M."/>
            <person name="Smanski M.J."/>
            <person name="Chevrette M.G."/>
            <person name="De Carvalho L.P.S."/>
            <person name="Shen B."/>
        </authorList>
    </citation>
    <scope>NUCLEOTIDE SEQUENCE [LARGE SCALE GENOMIC DNA]</scope>
    <source>
        <strain evidence="2 3">NPDC015755</strain>
    </source>
</reference>
<feature type="compositionally biased region" description="Low complexity" evidence="1">
    <location>
        <begin position="150"/>
        <end position="160"/>
    </location>
</feature>
<sequence>MNRTAPPAQTAPAQPTFVISPAPTAPAPAPAVTANWPLPSSQQTPTETGARPRRTAGGRGMPVGPVLAGAGNVTALTLTAAYQYGGPVAAATTGALMAAGATGLALRRRTAVRRPASTRGASRGVLRSATGGGSRGAARAGRTGSGGASRGATGSERGGSQSATRKTPRGALASVAGRTGAPRKAGATHSASGRVGPPWRGGRHEQKVASGAGTGLLGSGKNRRGATTSTATTAGAAGRRTDARGRGDATRGGNTPATHRNSPGRTGTVKAAVGRAARAAGRGAGHFTKKAAVAGWNATGPARAATKQAAIRAAKAAAAGIARQARKVPGALADGLLATSAGLLSGLWHRSWSAGAGRLRDVWRKLRARRARKQAENTPEPAATLAPVGHVVRRPTSAHHISTTAKGGPLMSGGHHFVAPAMEMARIAASYQPQGMLQVGEDFSGLSEALELHASAMKTTVENADASWPLDPTIVDLMRQIYGLQMKAAELARELRPAFEQLHDVDLDRLRNPRKGAQAESMWDVRSNL</sequence>
<feature type="compositionally biased region" description="Low complexity" evidence="1">
    <location>
        <begin position="225"/>
        <end position="238"/>
    </location>
</feature>
<feature type="region of interest" description="Disordered" evidence="1">
    <location>
        <begin position="1"/>
        <end position="61"/>
    </location>
</feature>
<feature type="compositionally biased region" description="Low complexity" evidence="1">
    <location>
        <begin position="1"/>
        <end position="16"/>
    </location>
</feature>
<evidence type="ECO:0000313" key="2">
    <source>
        <dbReference type="EMBL" id="MFF8279957.1"/>
    </source>
</evidence>
<accession>A0ABW6YJC6</accession>
<dbReference type="RefSeq" id="WP_391936866.1">
    <property type="nucleotide sequence ID" value="NZ_JBIBSM010000018.1"/>
</dbReference>
<dbReference type="Proteomes" id="UP001603013">
    <property type="component" value="Unassembled WGS sequence"/>
</dbReference>
<evidence type="ECO:0000313" key="3">
    <source>
        <dbReference type="Proteomes" id="UP001603013"/>
    </source>
</evidence>
<evidence type="ECO:0000256" key="1">
    <source>
        <dbReference type="SAM" id="MobiDB-lite"/>
    </source>
</evidence>
<proteinExistence type="predicted"/>
<feature type="compositionally biased region" description="Polar residues" evidence="1">
    <location>
        <begin position="255"/>
        <end position="265"/>
    </location>
</feature>
<comment type="caution">
    <text evidence="2">The sequence shown here is derived from an EMBL/GenBank/DDBJ whole genome shotgun (WGS) entry which is preliminary data.</text>
</comment>
<dbReference type="EMBL" id="JBIBSM010000018">
    <property type="protein sequence ID" value="MFF8279957.1"/>
    <property type="molecule type" value="Genomic_DNA"/>
</dbReference>